<proteinExistence type="predicted"/>
<evidence type="ECO:0000313" key="1">
    <source>
        <dbReference type="EMBL" id="KAJ3558995.1"/>
    </source>
</evidence>
<gene>
    <name evidence="1" type="ORF">NM688_g607</name>
</gene>
<dbReference type="Proteomes" id="UP001148662">
    <property type="component" value="Unassembled WGS sequence"/>
</dbReference>
<protein>
    <submittedName>
        <fullName evidence="1">Uncharacterized protein</fullName>
    </submittedName>
</protein>
<evidence type="ECO:0000313" key="2">
    <source>
        <dbReference type="Proteomes" id="UP001148662"/>
    </source>
</evidence>
<name>A0ACC1TE60_9APHY</name>
<comment type="caution">
    <text evidence="1">The sequence shown here is derived from an EMBL/GenBank/DDBJ whole genome shotgun (WGS) entry which is preliminary data.</text>
</comment>
<sequence>MSLISAALRCRPPALSFTSLLARQFHAGQPLLARKGKEKKIPVLSKKQLAAKAKKKAAKAKKSIYDSEHMTLLDAINVLRAVEVASPNSTYELVVKTALGKGSTIPKGRYSLPREAKKASGDKILVFAEGRAAEEARQAGADIVGGPELADGVANGRHQATLFLCTPDLIRAITPKLGRVLGPRGLMPSERRGTVTDDVGGYIRKLKGTTEWKGDKAGTIRAPIAKLDFPVEDVIKNVKYFMTLVKRATGNIRDAQAEREKGGGPRPVIPITKVVLSSRQGPGIRISDV</sequence>
<organism evidence="1 2">
    <name type="scientific">Phlebia brevispora</name>
    <dbReference type="NCBI Taxonomy" id="194682"/>
    <lineage>
        <taxon>Eukaryota</taxon>
        <taxon>Fungi</taxon>
        <taxon>Dikarya</taxon>
        <taxon>Basidiomycota</taxon>
        <taxon>Agaricomycotina</taxon>
        <taxon>Agaricomycetes</taxon>
        <taxon>Polyporales</taxon>
        <taxon>Meruliaceae</taxon>
        <taxon>Phlebia</taxon>
    </lineage>
</organism>
<keyword evidence="2" id="KW-1185">Reference proteome</keyword>
<dbReference type="EMBL" id="JANHOG010000052">
    <property type="protein sequence ID" value="KAJ3558995.1"/>
    <property type="molecule type" value="Genomic_DNA"/>
</dbReference>
<reference evidence="1" key="1">
    <citation type="submission" date="2022-07" db="EMBL/GenBank/DDBJ databases">
        <title>Genome Sequence of Phlebia brevispora.</title>
        <authorList>
            <person name="Buettner E."/>
        </authorList>
    </citation>
    <scope>NUCLEOTIDE SEQUENCE</scope>
    <source>
        <strain evidence="1">MPL23</strain>
    </source>
</reference>
<accession>A0ACC1TE60</accession>